<dbReference type="InterPro" id="IPR003439">
    <property type="entry name" value="ABC_transporter-like_ATP-bd"/>
</dbReference>
<dbReference type="Gene3D" id="3.40.50.300">
    <property type="entry name" value="P-loop containing nucleotide triphosphate hydrolases"/>
    <property type="match status" value="1"/>
</dbReference>
<dbReference type="InterPro" id="IPR003593">
    <property type="entry name" value="AAA+_ATPase"/>
</dbReference>
<dbReference type="GO" id="GO:0005524">
    <property type="term" value="F:ATP binding"/>
    <property type="evidence" value="ECO:0007669"/>
    <property type="project" value="UniProtKB-KW"/>
</dbReference>
<organism evidence="4 5">
    <name type="scientific">Kytococcus sedentarius (strain ATCC 14392 / DSM 20547 / JCM 11482 / CCUG 33030 / NBRC 15357 / NCTC 11040 / CCM 314 / 541)</name>
    <name type="common">Micrococcus sedentarius</name>
    <dbReference type="NCBI Taxonomy" id="478801"/>
    <lineage>
        <taxon>Bacteria</taxon>
        <taxon>Bacillati</taxon>
        <taxon>Actinomycetota</taxon>
        <taxon>Actinomycetes</taxon>
        <taxon>Micrococcales</taxon>
        <taxon>Kytococcaceae</taxon>
        <taxon>Kytococcus</taxon>
    </lineage>
</organism>
<sequence length="245" mass="26199">MTGGWEVTLQGVIQRFGRTTALDGVDVAFRPGVITGLIGRNGAGKTTLLQAVAALRPVTEGQVLVDGAPVWEDAARTSRVCLLGHTGGVLEDVRIAATLDLYRMLRPDWDEAAFRRVADRLEVPLDGRPSRLSTGQRSAFAAALALASLAEVTLLDEVHIGLDAVARRRLTEAILEEYAERPRTIVLSSHLLDEVEEVMEDVVVLHEGRVVAAGPAGELREEHTRGGGRLASLTDVLENLSGGAS</sequence>
<evidence type="ECO:0000256" key="2">
    <source>
        <dbReference type="ARBA" id="ARBA00022840"/>
    </source>
</evidence>
<evidence type="ECO:0000259" key="3">
    <source>
        <dbReference type="PROSITE" id="PS50893"/>
    </source>
</evidence>
<dbReference type="EMBL" id="CP001686">
    <property type="protein sequence ID" value="ACV05372.1"/>
    <property type="molecule type" value="Genomic_DNA"/>
</dbReference>
<dbReference type="RefSeq" id="WP_012801790.1">
    <property type="nucleotide sequence ID" value="NC_013169.1"/>
</dbReference>
<evidence type="ECO:0000313" key="4">
    <source>
        <dbReference type="EMBL" id="ACV05372.1"/>
    </source>
</evidence>
<accession>C7NJP2</accession>
<dbReference type="PANTHER" id="PTHR43158">
    <property type="entry name" value="SKFA PEPTIDE EXPORT ATP-BINDING PROTEIN SKFE"/>
    <property type="match status" value="1"/>
</dbReference>
<dbReference type="SUPFAM" id="SSF52540">
    <property type="entry name" value="P-loop containing nucleoside triphosphate hydrolases"/>
    <property type="match status" value="1"/>
</dbReference>
<evidence type="ECO:0000313" key="5">
    <source>
        <dbReference type="Proteomes" id="UP000006666"/>
    </source>
</evidence>
<dbReference type="HOGENOM" id="CLU_000604_1_2_11"/>
<dbReference type="PROSITE" id="PS50893">
    <property type="entry name" value="ABC_TRANSPORTER_2"/>
    <property type="match status" value="1"/>
</dbReference>
<keyword evidence="5" id="KW-1185">Reference proteome</keyword>
<reference evidence="4 5" key="1">
    <citation type="journal article" date="2009" name="Stand. Genomic Sci.">
        <title>Complete genome sequence of Kytococcus sedentarius type strain (541).</title>
        <authorList>
            <person name="Sims D."/>
            <person name="Brettin T."/>
            <person name="Detter J.C."/>
            <person name="Han C."/>
            <person name="Lapidus A."/>
            <person name="Copeland A."/>
            <person name="Glavina Del Rio T."/>
            <person name="Nolan M."/>
            <person name="Chen F."/>
            <person name="Lucas S."/>
            <person name="Tice H."/>
            <person name="Cheng J.F."/>
            <person name="Bruce D."/>
            <person name="Goodwin L."/>
            <person name="Pitluck S."/>
            <person name="Ovchinnikova G."/>
            <person name="Pati A."/>
            <person name="Ivanova N."/>
            <person name="Mavrommatis K."/>
            <person name="Chen A."/>
            <person name="Palaniappan K."/>
            <person name="D'haeseleer P."/>
            <person name="Chain P."/>
            <person name="Bristow J."/>
            <person name="Eisen J.A."/>
            <person name="Markowitz V."/>
            <person name="Hugenholtz P."/>
            <person name="Schneider S."/>
            <person name="Goker M."/>
            <person name="Pukall R."/>
            <person name="Kyrpides N.C."/>
            <person name="Klenk H.P."/>
        </authorList>
    </citation>
    <scope>NUCLEOTIDE SEQUENCE [LARGE SCALE GENOMIC DNA]</scope>
    <source>
        <strain evidence="5">ATCC 14392 / DSM 20547 / JCM 11482 / CCUG 33030 / NBRC 15357 / NCTC 11040 / CCM 314 / 541</strain>
    </source>
</reference>
<dbReference type="AlphaFoldDB" id="C7NJP2"/>
<keyword evidence="1" id="KW-0547">Nucleotide-binding</keyword>
<protein>
    <submittedName>
        <fullName evidence="4">ABC-type multidrug transport system, ATPase component</fullName>
    </submittedName>
</protein>
<keyword evidence="2" id="KW-0067">ATP-binding</keyword>
<dbReference type="Pfam" id="PF00005">
    <property type="entry name" value="ABC_tran"/>
    <property type="match status" value="1"/>
</dbReference>
<dbReference type="PANTHER" id="PTHR43158:SF2">
    <property type="entry name" value="SKFA PEPTIDE EXPORT ATP-BINDING PROTEIN SKFE"/>
    <property type="match status" value="1"/>
</dbReference>
<dbReference type="Proteomes" id="UP000006666">
    <property type="component" value="Chromosome"/>
</dbReference>
<dbReference type="STRING" id="478801.Ksed_02930"/>
<dbReference type="GO" id="GO:0016887">
    <property type="term" value="F:ATP hydrolysis activity"/>
    <property type="evidence" value="ECO:0007669"/>
    <property type="project" value="InterPro"/>
</dbReference>
<gene>
    <name evidence="4" type="ordered locus">Ksed_02930</name>
</gene>
<dbReference type="SMART" id="SM00382">
    <property type="entry name" value="AAA"/>
    <property type="match status" value="1"/>
</dbReference>
<name>C7NJP2_KYTSD</name>
<dbReference type="InterPro" id="IPR027417">
    <property type="entry name" value="P-loop_NTPase"/>
</dbReference>
<evidence type="ECO:0000256" key="1">
    <source>
        <dbReference type="ARBA" id="ARBA00022741"/>
    </source>
</evidence>
<proteinExistence type="predicted"/>
<dbReference type="KEGG" id="kse:Ksed_02930"/>
<dbReference type="eggNOG" id="COG1131">
    <property type="taxonomic scope" value="Bacteria"/>
</dbReference>
<feature type="domain" description="ABC transporter" evidence="3">
    <location>
        <begin position="7"/>
        <end position="232"/>
    </location>
</feature>